<protein>
    <recommendedName>
        <fullName evidence="1">RNA-directed DNA polymerase</fullName>
        <ecNumber evidence="1">2.7.7.49</ecNumber>
    </recommendedName>
</protein>
<dbReference type="FunFam" id="3.30.70.270:FF:000020">
    <property type="entry name" value="Transposon Tf2-6 polyprotein-like Protein"/>
    <property type="match status" value="1"/>
</dbReference>
<dbReference type="AlphaFoldDB" id="A0AAU9UN42"/>
<dbReference type="EMBL" id="CAKOGL010000022">
    <property type="protein sequence ID" value="CAH2099527.1"/>
    <property type="molecule type" value="Genomic_DNA"/>
</dbReference>
<dbReference type="EC" id="2.7.7.49" evidence="1"/>
<dbReference type="PROSITE" id="PS50878">
    <property type="entry name" value="RT_POL"/>
    <property type="match status" value="1"/>
</dbReference>
<name>A0AAU9UN42_EUPED</name>
<dbReference type="InterPro" id="IPR000477">
    <property type="entry name" value="RT_dom"/>
</dbReference>
<dbReference type="Proteomes" id="UP001153954">
    <property type="component" value="Unassembled WGS sequence"/>
</dbReference>
<accession>A0AAU9UN42</accession>
<dbReference type="Pfam" id="PF00078">
    <property type="entry name" value="RVT_1"/>
    <property type="match status" value="1"/>
</dbReference>
<dbReference type="InterPro" id="IPR043502">
    <property type="entry name" value="DNA/RNA_pol_sf"/>
</dbReference>
<feature type="domain" description="Reverse transcriptase" evidence="2">
    <location>
        <begin position="1"/>
        <end position="80"/>
    </location>
</feature>
<evidence type="ECO:0000313" key="3">
    <source>
        <dbReference type="EMBL" id="CAH2099527.1"/>
    </source>
</evidence>
<dbReference type="GO" id="GO:0003964">
    <property type="term" value="F:RNA-directed DNA polymerase activity"/>
    <property type="evidence" value="ECO:0007669"/>
    <property type="project" value="UniProtKB-EC"/>
</dbReference>
<dbReference type="InterPro" id="IPR043128">
    <property type="entry name" value="Rev_trsase/Diguanyl_cyclase"/>
</dbReference>
<keyword evidence="4" id="KW-1185">Reference proteome</keyword>
<evidence type="ECO:0000259" key="2">
    <source>
        <dbReference type="PROSITE" id="PS50878"/>
    </source>
</evidence>
<dbReference type="CDD" id="cd01647">
    <property type="entry name" value="RT_LTR"/>
    <property type="match status" value="1"/>
</dbReference>
<dbReference type="PANTHER" id="PTHR33064">
    <property type="entry name" value="POL PROTEIN"/>
    <property type="match status" value="1"/>
</dbReference>
<evidence type="ECO:0000313" key="4">
    <source>
        <dbReference type="Proteomes" id="UP001153954"/>
    </source>
</evidence>
<dbReference type="Gene3D" id="3.30.70.270">
    <property type="match status" value="2"/>
</dbReference>
<dbReference type="PANTHER" id="PTHR33064:SF37">
    <property type="entry name" value="RIBONUCLEASE H"/>
    <property type="match status" value="1"/>
</dbReference>
<sequence length="213" mass="24795">MTFGLRNAGQTFQRFIDEVTRGLDFCYAYLDDFLIFSRDEKEHKSHLHQLFKRLQQYGIVINTSKCVFGAKEVKFLGYTISYEGTKPLDTKVEAIKSFPEPKTIKQLRRFLGMINFYRRFIPSAAQIQAPLNNLLTGSVKGSHPVNLRDDTLKAFEAFRGKSIKVTIDRVKPAYVLVDTPETKLQQPKIELDKNIERRTRSGRRVHFPQFYRP</sequence>
<evidence type="ECO:0000256" key="1">
    <source>
        <dbReference type="ARBA" id="ARBA00012493"/>
    </source>
</evidence>
<reference evidence="3" key="1">
    <citation type="submission" date="2022-03" db="EMBL/GenBank/DDBJ databases">
        <authorList>
            <person name="Tunstrom K."/>
        </authorList>
    </citation>
    <scope>NUCLEOTIDE SEQUENCE</scope>
</reference>
<organism evidence="3 4">
    <name type="scientific">Euphydryas editha</name>
    <name type="common">Edith's checkerspot</name>
    <dbReference type="NCBI Taxonomy" id="104508"/>
    <lineage>
        <taxon>Eukaryota</taxon>
        <taxon>Metazoa</taxon>
        <taxon>Ecdysozoa</taxon>
        <taxon>Arthropoda</taxon>
        <taxon>Hexapoda</taxon>
        <taxon>Insecta</taxon>
        <taxon>Pterygota</taxon>
        <taxon>Neoptera</taxon>
        <taxon>Endopterygota</taxon>
        <taxon>Lepidoptera</taxon>
        <taxon>Glossata</taxon>
        <taxon>Ditrysia</taxon>
        <taxon>Papilionoidea</taxon>
        <taxon>Nymphalidae</taxon>
        <taxon>Nymphalinae</taxon>
        <taxon>Euphydryas</taxon>
    </lineage>
</organism>
<comment type="caution">
    <text evidence="3">The sequence shown here is derived from an EMBL/GenBank/DDBJ whole genome shotgun (WGS) entry which is preliminary data.</text>
</comment>
<gene>
    <name evidence="3" type="ORF">EEDITHA_LOCUS14488</name>
</gene>
<dbReference type="SUPFAM" id="SSF56672">
    <property type="entry name" value="DNA/RNA polymerases"/>
    <property type="match status" value="1"/>
</dbReference>
<proteinExistence type="predicted"/>
<dbReference type="InterPro" id="IPR051320">
    <property type="entry name" value="Viral_Replic_Matur_Polypro"/>
</dbReference>
<dbReference type="FunFam" id="3.30.70.270:FF:000164">
    <property type="match status" value="1"/>
</dbReference>